<dbReference type="EMBL" id="NOJZ02000013">
    <property type="protein sequence ID" value="RDY23372.1"/>
    <property type="molecule type" value="Genomic_DNA"/>
</dbReference>
<protein>
    <submittedName>
        <fullName evidence="2">Molybdopterin-guanine dinucleotide biosynthesis protein B</fullName>
    </submittedName>
</protein>
<evidence type="ECO:0000259" key="1">
    <source>
        <dbReference type="Pfam" id="PF03205"/>
    </source>
</evidence>
<dbReference type="InterPro" id="IPR004435">
    <property type="entry name" value="MobB_dom"/>
</dbReference>
<evidence type="ECO:0000313" key="3">
    <source>
        <dbReference type="Proteomes" id="UP000243494"/>
    </source>
</evidence>
<dbReference type="Pfam" id="PF03205">
    <property type="entry name" value="MobB"/>
    <property type="match status" value="1"/>
</dbReference>
<proteinExistence type="predicted"/>
<dbReference type="AlphaFoldDB" id="A0A371ISB3"/>
<dbReference type="OrthoDB" id="9786803at2"/>
<organism evidence="2 3">
    <name type="scientific">Romboutsia maritimum</name>
    <dbReference type="NCBI Taxonomy" id="2020948"/>
    <lineage>
        <taxon>Bacteria</taxon>
        <taxon>Bacillati</taxon>
        <taxon>Bacillota</taxon>
        <taxon>Clostridia</taxon>
        <taxon>Peptostreptococcales</taxon>
        <taxon>Peptostreptococcaceae</taxon>
        <taxon>Romboutsia</taxon>
    </lineage>
</organism>
<dbReference type="PANTHER" id="PTHR40072:SF1">
    <property type="entry name" value="MOLYBDOPTERIN-GUANINE DINUCLEOTIDE BIOSYNTHESIS ADAPTER PROTEIN"/>
    <property type="match status" value="1"/>
</dbReference>
<dbReference type="RefSeq" id="WP_095406634.1">
    <property type="nucleotide sequence ID" value="NZ_NOJZ02000013.1"/>
</dbReference>
<dbReference type="GO" id="GO:0005525">
    <property type="term" value="F:GTP binding"/>
    <property type="evidence" value="ECO:0007669"/>
    <property type="project" value="InterPro"/>
</dbReference>
<dbReference type="SUPFAM" id="SSF52540">
    <property type="entry name" value="P-loop containing nucleoside triphosphate hydrolases"/>
    <property type="match status" value="1"/>
</dbReference>
<dbReference type="PANTHER" id="PTHR40072">
    <property type="entry name" value="MOLYBDOPTERIN-GUANINE DINUCLEOTIDE BIOSYNTHESIS ADAPTER PROTEIN-RELATED"/>
    <property type="match status" value="1"/>
</dbReference>
<accession>A0A371ISB3</accession>
<dbReference type="InterPro" id="IPR052539">
    <property type="entry name" value="MGD_biosynthesis_adapter"/>
</dbReference>
<sequence length="176" mass="20636">MYNILSITSYSGVGKTTLIEFIVRELSKRGYKVGTIKHTCHDFDIDKEGKDTYKHREAGASKVSVISKNRFSYIEEVNQEKNLKDVIALYKNMDLIIIEGYKKYRFKKLEITRKNKYIDLISNINDLIGIVSDITYDLDIMQFKLDDYNKIADYLEECIIKNYIQVSENDLDYIIN</sequence>
<name>A0A371ISB3_9FIRM</name>
<dbReference type="Gene3D" id="3.40.50.300">
    <property type="entry name" value="P-loop containing nucleotide triphosphate hydrolases"/>
    <property type="match status" value="1"/>
</dbReference>
<comment type="caution">
    <text evidence="2">The sequence shown here is derived from an EMBL/GenBank/DDBJ whole genome shotgun (WGS) entry which is preliminary data.</text>
</comment>
<reference evidence="2 3" key="1">
    <citation type="journal article" date="2017" name="Genome Announc.">
        <title>Draft Genome Sequence of Romboutsia maritimum sp. nov. Strain CCRI-22766(T), Isolated from Coastal Estuarine Mud.</title>
        <authorList>
            <person name="Maheux A.F."/>
            <person name="Boudreau D.K."/>
            <person name="Berube E."/>
            <person name="Boissinot M."/>
            <person name="Raymond F."/>
            <person name="Brodeur S."/>
            <person name="Corbeil J."/>
            <person name="Brightwell G."/>
            <person name="Broda D."/>
            <person name="Omar R.F."/>
            <person name="Bergeron M.G."/>
        </authorList>
    </citation>
    <scope>NUCLEOTIDE SEQUENCE [LARGE SCALE GENOMIC DNA]</scope>
    <source>
        <strain evidence="2 3">CCRI-22766</strain>
    </source>
</reference>
<dbReference type="GO" id="GO:0006777">
    <property type="term" value="P:Mo-molybdopterin cofactor biosynthetic process"/>
    <property type="evidence" value="ECO:0007669"/>
    <property type="project" value="InterPro"/>
</dbReference>
<evidence type="ECO:0000313" key="2">
    <source>
        <dbReference type="EMBL" id="RDY23372.1"/>
    </source>
</evidence>
<dbReference type="NCBIfam" id="TIGR00176">
    <property type="entry name" value="mobB"/>
    <property type="match status" value="1"/>
</dbReference>
<keyword evidence="3" id="KW-1185">Reference proteome</keyword>
<dbReference type="InterPro" id="IPR027417">
    <property type="entry name" value="P-loop_NTPase"/>
</dbReference>
<dbReference type="CDD" id="cd03116">
    <property type="entry name" value="MobB"/>
    <property type="match status" value="1"/>
</dbReference>
<dbReference type="Proteomes" id="UP000243494">
    <property type="component" value="Unassembled WGS sequence"/>
</dbReference>
<feature type="domain" description="Molybdopterin-guanine dinucleotide biosynthesis protein B (MobB)" evidence="1">
    <location>
        <begin position="4"/>
        <end position="133"/>
    </location>
</feature>
<gene>
    <name evidence="2" type="primary">mobB</name>
    <name evidence="2" type="ORF">CHF27_008385</name>
</gene>